<feature type="transmembrane region" description="Helical" evidence="1">
    <location>
        <begin position="186"/>
        <end position="205"/>
    </location>
</feature>
<feature type="domain" description="EamA" evidence="2">
    <location>
        <begin position="155"/>
        <end position="285"/>
    </location>
</feature>
<feature type="transmembrane region" description="Helical" evidence="1">
    <location>
        <begin position="37"/>
        <end position="60"/>
    </location>
</feature>
<organism evidence="3 4">
    <name type="scientific">Sphingomicrobium lutaoense</name>
    <dbReference type="NCBI Taxonomy" id="515949"/>
    <lineage>
        <taxon>Bacteria</taxon>
        <taxon>Pseudomonadati</taxon>
        <taxon>Pseudomonadota</taxon>
        <taxon>Alphaproteobacteria</taxon>
        <taxon>Sphingomonadales</taxon>
        <taxon>Sphingomonadaceae</taxon>
        <taxon>Sphingomicrobium</taxon>
    </lineage>
</organism>
<evidence type="ECO:0000313" key="4">
    <source>
        <dbReference type="Proteomes" id="UP000578569"/>
    </source>
</evidence>
<reference evidence="3 4" key="1">
    <citation type="submission" date="2020-08" db="EMBL/GenBank/DDBJ databases">
        <title>Genomic Encyclopedia of Type Strains, Phase IV (KMG-IV): sequencing the most valuable type-strain genomes for metagenomic binning, comparative biology and taxonomic classification.</title>
        <authorList>
            <person name="Goeker M."/>
        </authorList>
    </citation>
    <scope>NUCLEOTIDE SEQUENCE [LARGE SCALE GENOMIC DNA]</scope>
    <source>
        <strain evidence="3 4">DSM 24194</strain>
    </source>
</reference>
<comment type="caution">
    <text evidence="3">The sequence shown here is derived from an EMBL/GenBank/DDBJ whole genome shotgun (WGS) entry which is preliminary data.</text>
</comment>
<evidence type="ECO:0000256" key="1">
    <source>
        <dbReference type="SAM" id="Phobius"/>
    </source>
</evidence>
<dbReference type="SUPFAM" id="SSF103481">
    <property type="entry name" value="Multidrug resistance efflux transporter EmrE"/>
    <property type="match status" value="2"/>
</dbReference>
<feature type="transmembrane region" description="Helical" evidence="1">
    <location>
        <begin position="97"/>
        <end position="119"/>
    </location>
</feature>
<keyword evidence="1" id="KW-0472">Membrane</keyword>
<keyword evidence="1" id="KW-1133">Transmembrane helix</keyword>
<accession>A0A839Z5E2</accession>
<protein>
    <submittedName>
        <fullName evidence="3">S-adenosylmethionine uptake transporter</fullName>
    </submittedName>
</protein>
<dbReference type="Proteomes" id="UP000578569">
    <property type="component" value="Unassembled WGS sequence"/>
</dbReference>
<name>A0A839Z5E2_9SPHN</name>
<evidence type="ECO:0000313" key="3">
    <source>
        <dbReference type="EMBL" id="MBB3764885.1"/>
    </source>
</evidence>
<dbReference type="GO" id="GO:0016020">
    <property type="term" value="C:membrane"/>
    <property type="evidence" value="ECO:0007669"/>
    <property type="project" value="InterPro"/>
</dbReference>
<keyword evidence="1" id="KW-0812">Transmembrane</keyword>
<gene>
    <name evidence="3" type="ORF">FHS50_001947</name>
</gene>
<dbReference type="InterPro" id="IPR037185">
    <property type="entry name" value="EmrE-like"/>
</dbReference>
<sequence>MAMQRISPLLAYLVAILAVGFLSGMDAAMKKVGLEHGALAALSWRALIAAPLVGMIYFWLRKGPPGRTALRYHWMRGVLMVPMSIAFFWGLNRVPMAQAIALAFIAPLLALVLAGPILGERVGPRIVAGSLLAFAGVLTIFAGQAQADLGRDAMLGSLSILGSACLYALNILLMRRQSQSAGPWEIAFFYFAVAGLGFWIVNLFTGLPPFPQESAGTLVIATLLSIAGMLGLAWAYAHGEAAYLSSSEYSGFIWAAFIGFLVFGEIPSPWTMAGAVAIVTGCWIAARTRRVDHAMEAA</sequence>
<feature type="domain" description="EamA" evidence="2">
    <location>
        <begin position="10"/>
        <end position="141"/>
    </location>
</feature>
<feature type="transmembrane region" description="Helical" evidence="1">
    <location>
        <begin position="270"/>
        <end position="286"/>
    </location>
</feature>
<feature type="transmembrane region" description="Helical" evidence="1">
    <location>
        <begin position="72"/>
        <end position="91"/>
    </location>
</feature>
<evidence type="ECO:0000259" key="2">
    <source>
        <dbReference type="Pfam" id="PF00892"/>
    </source>
</evidence>
<feature type="transmembrane region" description="Helical" evidence="1">
    <location>
        <begin position="217"/>
        <end position="237"/>
    </location>
</feature>
<feature type="transmembrane region" description="Helical" evidence="1">
    <location>
        <begin position="153"/>
        <end position="174"/>
    </location>
</feature>
<feature type="transmembrane region" description="Helical" evidence="1">
    <location>
        <begin position="126"/>
        <end position="147"/>
    </location>
</feature>
<dbReference type="RefSeq" id="WP_183934244.1">
    <property type="nucleotide sequence ID" value="NZ_JACICF010000002.1"/>
</dbReference>
<dbReference type="PANTHER" id="PTHR22911">
    <property type="entry name" value="ACYL-MALONYL CONDENSING ENZYME-RELATED"/>
    <property type="match status" value="1"/>
</dbReference>
<feature type="transmembrane region" description="Helical" evidence="1">
    <location>
        <begin position="249"/>
        <end position="264"/>
    </location>
</feature>
<proteinExistence type="predicted"/>
<keyword evidence="4" id="KW-1185">Reference proteome</keyword>
<dbReference type="Pfam" id="PF00892">
    <property type="entry name" value="EamA"/>
    <property type="match status" value="2"/>
</dbReference>
<dbReference type="EMBL" id="JACICF010000002">
    <property type="protein sequence ID" value="MBB3764885.1"/>
    <property type="molecule type" value="Genomic_DNA"/>
</dbReference>
<dbReference type="AlphaFoldDB" id="A0A839Z5E2"/>
<dbReference type="InterPro" id="IPR000620">
    <property type="entry name" value="EamA_dom"/>
</dbReference>